<keyword evidence="2" id="KW-0472">Membrane</keyword>
<keyword evidence="1" id="KW-0853">WD repeat</keyword>
<keyword evidence="2" id="KW-1133">Transmembrane helix</keyword>
<dbReference type="Proteomes" id="UP000243670">
    <property type="component" value="Nucleomorph 2"/>
</dbReference>
<dbReference type="InterPro" id="IPR015943">
    <property type="entry name" value="WD40/YVTN_repeat-like_dom_sf"/>
</dbReference>
<keyword evidence="2" id="KW-0812">Transmembrane</keyword>
<dbReference type="EMBL" id="CP006628">
    <property type="protein sequence ID" value="AIB09834.1"/>
    <property type="molecule type" value="Genomic_DNA"/>
</dbReference>
<dbReference type="InterPro" id="IPR001680">
    <property type="entry name" value="WD40_rpt"/>
</dbReference>
<feature type="repeat" description="WD" evidence="1">
    <location>
        <begin position="353"/>
        <end position="394"/>
    </location>
</feature>
<feature type="transmembrane region" description="Helical" evidence="2">
    <location>
        <begin position="470"/>
        <end position="489"/>
    </location>
</feature>
<dbReference type="SUPFAM" id="SSF50978">
    <property type="entry name" value="WD40 repeat-like"/>
    <property type="match status" value="1"/>
</dbReference>
<dbReference type="Gene3D" id="2.130.10.10">
    <property type="entry name" value="YVTN repeat-like/Quinoprotein amine dehydrogenase"/>
    <property type="match status" value="1"/>
</dbReference>
<organism evidence="3 4">
    <name type="scientific">Lotharella oceanica</name>
    <dbReference type="NCBI Taxonomy" id="641309"/>
    <lineage>
        <taxon>Eukaryota</taxon>
        <taxon>Sar</taxon>
        <taxon>Rhizaria</taxon>
        <taxon>Cercozoa</taxon>
        <taxon>Chlorarachniophyceae</taxon>
        <taxon>Lotharella</taxon>
    </lineage>
</organism>
<dbReference type="AlphaFoldDB" id="A0A060DH49"/>
<dbReference type="SMART" id="SM00320">
    <property type="entry name" value="WD40"/>
    <property type="match status" value="2"/>
</dbReference>
<dbReference type="InterPro" id="IPR036322">
    <property type="entry name" value="WD40_repeat_dom_sf"/>
</dbReference>
<evidence type="ECO:0000256" key="1">
    <source>
        <dbReference type="PROSITE-ProRule" id="PRU00221"/>
    </source>
</evidence>
<proteinExistence type="predicted"/>
<feature type="transmembrane region" description="Helical" evidence="2">
    <location>
        <begin position="593"/>
        <end position="610"/>
    </location>
</feature>
<feature type="transmembrane region" description="Helical" evidence="2">
    <location>
        <begin position="262"/>
        <end position="281"/>
    </location>
</feature>
<feature type="transmembrane region" description="Helical" evidence="2">
    <location>
        <begin position="622"/>
        <end position="643"/>
    </location>
</feature>
<name>A0A060DH49_9EUKA</name>
<dbReference type="PROSITE" id="PS50082">
    <property type="entry name" value="WD_REPEATS_2"/>
    <property type="match status" value="1"/>
</dbReference>
<keyword evidence="3" id="KW-0542">Nucleomorph</keyword>
<geneLocation type="nucleomorph" evidence="3"/>
<sequence>MNNGKIWLNQKKHSILIQKFKNIKFTSNRILQSEVSHDLKHITILDINHTLIIVTIEQKFIKIQFLRNYNISCIKKLFFHYLLMFIKKKKILTFIRLLITILNNKHVIYWYQIKHEKTAHPYKNIKLKCDMEKKWSIRKKYYLVIKEKYITDICLNREKSILLIIYENTIILIFSIINLKLFSKVLFKNQYFLIIKTKKNNIFLCNSLTNDFLIINISLKKLLFIFINEKNFIRSYSITKNYLYIIMAFHKSFIRLGKLKNLQLLVILLNITSIINHLFFLNNSYCFVFSSGFKTIQFCSFLTFKLHKIFYLPQKFYFNIITVDNKDRYLFAVWDLNKILIWCIKTNLLIRALSIHYSKITFIATIDNESKIITGSLDKTIKIFNFNIKKNLLTTLKHENFIIDIYHEIQNNRIFSLTYNNYLYIWQGPKWILNKIINLELLIQKSNINIIKNFNYKNDFIKKFYYTKELLILFSVLKISILIFSNSIYKNIVDNIFIYNVFTSNNVTNYINNINLKEPIVFNHKILKKYLLLCRFSILKYHDKILIIQQLRFELHLFNINLISRLKNATATQYSNNQLIQNLRKIKKYLHEYNIFIISEILFLCDATYIKIVLSKLTYLEIYILFFILIFNVLILLKFNYRYINFLKQVIKIILKIILKKKYYFKILNVSFLLLQKYYYRKYQKIMNFILSFFSFIII</sequence>
<gene>
    <name evidence="3" type="ORF">M951_chr2139</name>
</gene>
<evidence type="ECO:0000313" key="4">
    <source>
        <dbReference type="Proteomes" id="UP000243670"/>
    </source>
</evidence>
<accession>A0A060DH49</accession>
<feature type="transmembrane region" description="Helical" evidence="2">
    <location>
        <begin position="161"/>
        <end position="182"/>
    </location>
</feature>
<protein>
    <submittedName>
        <fullName evidence="3">Uncharacterized protein</fullName>
    </submittedName>
</protein>
<reference evidence="3 4" key="1">
    <citation type="journal article" date="2014" name="BMC Genomics">
        <title>Nucleomorph and plastid genome sequences of the chlorarachniophyte Lotharella oceanica: convergent reductive evolution and frequent recombination in nucleomorph-bearing algae.</title>
        <authorList>
            <person name="Tanifuji G."/>
            <person name="Onodera N.T."/>
            <person name="Brown M.W."/>
            <person name="Curtis B.A."/>
            <person name="Roger A.J."/>
            <person name="Ka-Shu Wong G."/>
            <person name="Melkonian M."/>
            <person name="Archibald J.M."/>
        </authorList>
    </citation>
    <scope>NUCLEOTIDE SEQUENCE [LARGE SCALE GENOMIC DNA]</scope>
    <source>
        <strain evidence="3 4">CCMP622</strain>
    </source>
</reference>
<evidence type="ECO:0000256" key="2">
    <source>
        <dbReference type="SAM" id="Phobius"/>
    </source>
</evidence>
<evidence type="ECO:0000313" key="3">
    <source>
        <dbReference type="EMBL" id="AIB09834.1"/>
    </source>
</evidence>